<evidence type="ECO:0000256" key="1">
    <source>
        <dbReference type="SAM" id="Phobius"/>
    </source>
</evidence>
<sequence length="114" mass="12642">MKRFEVKRRNSMAQNWDYAELSKAAKAAGGPEKYVEMLELTSKDAGKMEMLPWIGAAAVGASLVTAAAIKVVDYFKAKKKKNEMEIAKAKEEIINGIKEYDAMHPDEEGGTKDE</sequence>
<protein>
    <submittedName>
        <fullName evidence="2">Uncharacterized protein</fullName>
    </submittedName>
</protein>
<dbReference type="Proteomes" id="UP001210809">
    <property type="component" value="Unassembled WGS sequence"/>
</dbReference>
<dbReference type="AlphaFoldDB" id="A0AAW6D205"/>
<organism evidence="2 3">
    <name type="scientific">[Eubacterium] siraeum</name>
    <dbReference type="NCBI Taxonomy" id="39492"/>
    <lineage>
        <taxon>Bacteria</taxon>
        <taxon>Bacillati</taxon>
        <taxon>Bacillota</taxon>
        <taxon>Clostridia</taxon>
        <taxon>Eubacteriales</taxon>
        <taxon>Oscillospiraceae</taxon>
        <taxon>Oscillospiraceae incertae sedis</taxon>
    </lineage>
</organism>
<keyword evidence="1" id="KW-1133">Transmembrane helix</keyword>
<feature type="transmembrane region" description="Helical" evidence="1">
    <location>
        <begin position="50"/>
        <end position="72"/>
    </location>
</feature>
<name>A0AAW6D205_9FIRM</name>
<evidence type="ECO:0000313" key="3">
    <source>
        <dbReference type="Proteomes" id="UP001210809"/>
    </source>
</evidence>
<gene>
    <name evidence="2" type="ORF">PNE09_11545</name>
</gene>
<proteinExistence type="predicted"/>
<comment type="caution">
    <text evidence="2">The sequence shown here is derived from an EMBL/GenBank/DDBJ whole genome shotgun (WGS) entry which is preliminary data.</text>
</comment>
<evidence type="ECO:0000313" key="2">
    <source>
        <dbReference type="EMBL" id="MDB8004689.1"/>
    </source>
</evidence>
<reference evidence="2" key="1">
    <citation type="submission" date="2023-01" db="EMBL/GenBank/DDBJ databases">
        <title>Human gut microbiome strain richness.</title>
        <authorList>
            <person name="Chen-Liaw A."/>
        </authorList>
    </citation>
    <scope>NUCLEOTIDE SEQUENCE</scope>
    <source>
        <strain evidence="2">1001283st1_G1_1001283B150217_161031</strain>
    </source>
</reference>
<accession>A0AAW6D205</accession>
<keyword evidence="1" id="KW-0472">Membrane</keyword>
<keyword evidence="1" id="KW-0812">Transmembrane</keyword>
<dbReference type="EMBL" id="JAQLXW010000019">
    <property type="protein sequence ID" value="MDB8004689.1"/>
    <property type="molecule type" value="Genomic_DNA"/>
</dbReference>